<protein>
    <submittedName>
        <fullName evidence="6">FAD-binding oxidoreductase</fullName>
    </submittedName>
</protein>
<dbReference type="Gene3D" id="3.30.43.10">
    <property type="entry name" value="Uridine Diphospho-n-acetylenolpyruvylglucosamine Reductase, domain 2"/>
    <property type="match status" value="1"/>
</dbReference>
<keyword evidence="3" id="KW-0560">Oxidoreductase</keyword>
<dbReference type="KEGG" id="phc:BBI08_14085"/>
<organism evidence="6 7">
    <name type="scientific">Planococcus halocryophilus</name>
    <dbReference type="NCBI Taxonomy" id="1215089"/>
    <lineage>
        <taxon>Bacteria</taxon>
        <taxon>Bacillati</taxon>
        <taxon>Bacillota</taxon>
        <taxon>Bacilli</taxon>
        <taxon>Bacillales</taxon>
        <taxon>Caryophanaceae</taxon>
        <taxon>Planococcus</taxon>
    </lineage>
</organism>
<keyword evidence="4" id="KW-0812">Transmembrane</keyword>
<evidence type="ECO:0000256" key="1">
    <source>
        <dbReference type="ARBA" id="ARBA00022630"/>
    </source>
</evidence>
<feature type="domain" description="FAD-binding PCMH-type" evidence="5">
    <location>
        <begin position="37"/>
        <end position="208"/>
    </location>
</feature>
<dbReference type="OrthoDB" id="9768764at2"/>
<dbReference type="Pfam" id="PF01565">
    <property type="entry name" value="FAD_binding_4"/>
    <property type="match status" value="1"/>
</dbReference>
<dbReference type="PANTHER" id="PTHR43762:SF1">
    <property type="entry name" value="D-ARABINONO-1,4-LACTONE OXIDASE"/>
    <property type="match status" value="1"/>
</dbReference>
<dbReference type="PROSITE" id="PS51387">
    <property type="entry name" value="FAD_PCMH"/>
    <property type="match status" value="1"/>
</dbReference>
<dbReference type="Proteomes" id="UP000092687">
    <property type="component" value="Chromosome"/>
</dbReference>
<dbReference type="GO" id="GO:0016899">
    <property type="term" value="F:oxidoreductase activity, acting on the CH-OH group of donors, oxygen as acceptor"/>
    <property type="evidence" value="ECO:0007669"/>
    <property type="project" value="InterPro"/>
</dbReference>
<gene>
    <name evidence="6" type="ORF">BBI08_14085</name>
</gene>
<dbReference type="InterPro" id="IPR010031">
    <property type="entry name" value="FAD_lactone_oxidase-like"/>
</dbReference>
<evidence type="ECO:0000256" key="2">
    <source>
        <dbReference type="ARBA" id="ARBA00022827"/>
    </source>
</evidence>
<keyword evidence="2" id="KW-0274">FAD</keyword>
<dbReference type="AlphaFoldDB" id="A0A1C7DUM7"/>
<evidence type="ECO:0000313" key="7">
    <source>
        <dbReference type="Proteomes" id="UP000092687"/>
    </source>
</evidence>
<feature type="transmembrane region" description="Helical" evidence="4">
    <location>
        <begin position="5"/>
        <end position="22"/>
    </location>
</feature>
<evidence type="ECO:0000313" key="6">
    <source>
        <dbReference type="EMBL" id="ANU14913.1"/>
    </source>
</evidence>
<dbReference type="InterPro" id="IPR006094">
    <property type="entry name" value="Oxid_FAD_bind_N"/>
</dbReference>
<evidence type="ECO:0000259" key="5">
    <source>
        <dbReference type="PROSITE" id="PS51387"/>
    </source>
</evidence>
<reference evidence="7" key="2">
    <citation type="submission" date="2016-10" db="EMBL/GenBank/DDBJ databases">
        <authorList>
            <person name="See-Too W.S."/>
        </authorList>
    </citation>
    <scope>NUCLEOTIDE SEQUENCE [LARGE SCALE GENOMIC DNA]</scope>
    <source>
        <strain evidence="7">DSM 24743</strain>
    </source>
</reference>
<dbReference type="Gene3D" id="1.10.45.10">
    <property type="entry name" value="Vanillyl-alcohol Oxidase, Chain A, domain 4"/>
    <property type="match status" value="1"/>
</dbReference>
<dbReference type="PANTHER" id="PTHR43762">
    <property type="entry name" value="L-GULONOLACTONE OXIDASE"/>
    <property type="match status" value="1"/>
</dbReference>
<dbReference type="InterPro" id="IPR016164">
    <property type="entry name" value="FAD-linked_Oxase-like_C"/>
</dbReference>
<accession>A0A1C7DUM7</accession>
<dbReference type="Gene3D" id="3.40.462.10">
    <property type="entry name" value="FAD-linked oxidases, C-terminal domain"/>
    <property type="match status" value="1"/>
</dbReference>
<dbReference type="STRING" id="1215089.BBI08_14085"/>
<dbReference type="InterPro" id="IPR016170">
    <property type="entry name" value="Cytok_DH_C_sf"/>
</dbReference>
<dbReference type="EMBL" id="CP016537">
    <property type="protein sequence ID" value="ANU14913.1"/>
    <property type="molecule type" value="Genomic_DNA"/>
</dbReference>
<dbReference type="RefSeq" id="WP_065528421.1">
    <property type="nucleotide sequence ID" value="NZ_CP016537.2"/>
</dbReference>
<name>A0A1C7DUM7_9BACL</name>
<dbReference type="InterPro" id="IPR016166">
    <property type="entry name" value="FAD-bd_PCMH"/>
</dbReference>
<dbReference type="InterPro" id="IPR016167">
    <property type="entry name" value="FAD-bd_PCMH_sub1"/>
</dbReference>
<dbReference type="SUPFAM" id="SSF56176">
    <property type="entry name" value="FAD-binding/transporter-associated domain-like"/>
    <property type="match status" value="1"/>
</dbReference>
<keyword evidence="4" id="KW-1133">Transmembrane helix</keyword>
<dbReference type="Gene3D" id="3.30.465.10">
    <property type="match status" value="1"/>
</dbReference>
<dbReference type="GO" id="GO:0071949">
    <property type="term" value="F:FAD binding"/>
    <property type="evidence" value="ECO:0007669"/>
    <property type="project" value="InterPro"/>
</dbReference>
<dbReference type="SUPFAM" id="SSF55103">
    <property type="entry name" value="FAD-linked oxidases, C-terminal domain"/>
    <property type="match status" value="1"/>
</dbReference>
<reference evidence="7" key="1">
    <citation type="submission" date="2016-07" db="EMBL/GenBank/DDBJ databases">
        <authorList>
            <person name="See-Too W.S."/>
        </authorList>
    </citation>
    <scope>NUCLEOTIDE SEQUENCE [LARGE SCALE GENOMIC DNA]</scope>
    <source>
        <strain evidence="7">DSM 24743</strain>
    </source>
</reference>
<sequence>MKTTWLALVYVIIFGLSVYVYVTQLNRPDNDLHQRLLPVEIKKVTSGMTDKALQKIVYDAKNNGDVLSIAGMQHSQGGQTVYPNGIMIDMKPYNQVLEVDSKDKTVTVQSGATWADIQEAINPYDLSLKVSQSQNIFTVGGSLSVNAHGLDIRHGGITDTVLSMRFMNANGDILQLSDSENNELFYAVLGGYGLFGIILDVTFQLTDDELLETETASMSYNAYPSYFNEKVKENPQAKMHLARISIAPDSFMDDMYAITYKSAHDQSKLASYQKLKTENLVAVPKFFLGLSRINDAGKDSFWNAQKVYTQQINGNLVSRNNVMRSDSEFMEYDNSRKTEILQEYFVPVDQFEQYIPALKKVLENYTDFNLLNVTIRYVEQNEDAVLSYAKEDMFSLVLLINQGTDKKSVQATQDAVREMIDVTLAHDGSYYLPYFGYPTKNQMQQAYPKTEDFFELKEHFDPEHRFMNLFYEEYRP</sequence>
<dbReference type="InterPro" id="IPR016169">
    <property type="entry name" value="FAD-bd_PCMH_sub2"/>
</dbReference>
<dbReference type="InterPro" id="IPR036318">
    <property type="entry name" value="FAD-bd_PCMH-like_sf"/>
</dbReference>
<evidence type="ECO:0000256" key="3">
    <source>
        <dbReference type="ARBA" id="ARBA00023002"/>
    </source>
</evidence>
<dbReference type="InterPro" id="IPR016171">
    <property type="entry name" value="Vanillyl_alc_oxidase_C-sub2"/>
</dbReference>
<keyword evidence="1" id="KW-0285">Flavoprotein</keyword>
<evidence type="ECO:0000256" key="4">
    <source>
        <dbReference type="SAM" id="Phobius"/>
    </source>
</evidence>
<proteinExistence type="predicted"/>
<keyword evidence="7" id="KW-1185">Reference proteome</keyword>
<keyword evidence="4" id="KW-0472">Membrane</keyword>